<feature type="region of interest" description="Disordered" evidence="1">
    <location>
        <begin position="79"/>
        <end position="108"/>
    </location>
</feature>
<proteinExistence type="predicted"/>
<comment type="caution">
    <text evidence="2">The sequence shown here is derived from an EMBL/GenBank/DDBJ whole genome shotgun (WGS) entry which is preliminary data.</text>
</comment>
<accession>W9Y5I2</accession>
<reference evidence="2 3" key="1">
    <citation type="submission" date="2013-03" db="EMBL/GenBank/DDBJ databases">
        <title>The Genome Sequence of Capronia epimyces CBS 606.96.</title>
        <authorList>
            <consortium name="The Broad Institute Genomics Platform"/>
            <person name="Cuomo C."/>
            <person name="de Hoog S."/>
            <person name="Gorbushina A."/>
            <person name="Walker B."/>
            <person name="Young S.K."/>
            <person name="Zeng Q."/>
            <person name="Gargeya S."/>
            <person name="Fitzgerald M."/>
            <person name="Haas B."/>
            <person name="Abouelleil A."/>
            <person name="Allen A.W."/>
            <person name="Alvarado L."/>
            <person name="Arachchi H.M."/>
            <person name="Berlin A.M."/>
            <person name="Chapman S.B."/>
            <person name="Gainer-Dewar J."/>
            <person name="Goldberg J."/>
            <person name="Griggs A."/>
            <person name="Gujja S."/>
            <person name="Hansen M."/>
            <person name="Howarth C."/>
            <person name="Imamovic A."/>
            <person name="Ireland A."/>
            <person name="Larimer J."/>
            <person name="McCowan C."/>
            <person name="Murphy C."/>
            <person name="Pearson M."/>
            <person name="Poon T.W."/>
            <person name="Priest M."/>
            <person name="Roberts A."/>
            <person name="Saif S."/>
            <person name="Shea T."/>
            <person name="Sisk P."/>
            <person name="Sykes S."/>
            <person name="Wortman J."/>
            <person name="Nusbaum C."/>
            <person name="Birren B."/>
        </authorList>
    </citation>
    <scope>NUCLEOTIDE SEQUENCE [LARGE SCALE GENOMIC DNA]</scope>
    <source>
        <strain evidence="2 3">CBS 606.96</strain>
    </source>
</reference>
<evidence type="ECO:0000256" key="1">
    <source>
        <dbReference type="SAM" id="MobiDB-lite"/>
    </source>
</evidence>
<name>W9Y5I2_9EURO</name>
<keyword evidence="3" id="KW-1185">Reference proteome</keyword>
<dbReference type="EMBL" id="AMGY01000004">
    <property type="protein sequence ID" value="EXJ84466.1"/>
    <property type="molecule type" value="Genomic_DNA"/>
</dbReference>
<organism evidence="2 3">
    <name type="scientific">Capronia epimyces CBS 606.96</name>
    <dbReference type="NCBI Taxonomy" id="1182542"/>
    <lineage>
        <taxon>Eukaryota</taxon>
        <taxon>Fungi</taxon>
        <taxon>Dikarya</taxon>
        <taxon>Ascomycota</taxon>
        <taxon>Pezizomycotina</taxon>
        <taxon>Eurotiomycetes</taxon>
        <taxon>Chaetothyriomycetidae</taxon>
        <taxon>Chaetothyriales</taxon>
        <taxon>Herpotrichiellaceae</taxon>
        <taxon>Capronia</taxon>
    </lineage>
</organism>
<gene>
    <name evidence="2" type="ORF">A1O3_05134</name>
</gene>
<dbReference type="AlphaFoldDB" id="W9Y5I2"/>
<dbReference type="eggNOG" id="ENOG502SPJ4">
    <property type="taxonomic scope" value="Eukaryota"/>
</dbReference>
<dbReference type="GeneID" id="19169251"/>
<dbReference type="Proteomes" id="UP000019478">
    <property type="component" value="Unassembled WGS sequence"/>
</dbReference>
<feature type="compositionally biased region" description="Polar residues" evidence="1">
    <location>
        <begin position="93"/>
        <end position="105"/>
    </location>
</feature>
<dbReference type="RefSeq" id="XP_007733451.1">
    <property type="nucleotide sequence ID" value="XM_007735261.1"/>
</dbReference>
<dbReference type="HOGENOM" id="CLU_888522_0_0_1"/>
<sequence length="313" mass="35054">MQPIEEGGQPQAEEQSIDYLCRLIRHVYLSILEGLDITGPEKGHDGEQYFPEVSAIVRLFQTILGRLHKCALDEFVTRHDEDKNRNKGRRSGTKSIAGTPHNSSPGFARQAESLTRTLVRMITDLDASNTNHCEILEGILCAFFDHAGSSLSLLIFGDSKQKHKSSTGVLPPRGLLDVAHLDLEAAMGSATLEGPYLVFILRKSIEFLHHSTKRMSEDSLLLFSVQKPDTTHPGRLRRLVEETLQNTLLRGVYGDDDDTFYNALRRDEGADEDGDDVAKMMEDIRPDEDGAEWFIGQLWEHLGWDILSGQKGL</sequence>
<evidence type="ECO:0000313" key="2">
    <source>
        <dbReference type="EMBL" id="EXJ84466.1"/>
    </source>
</evidence>
<protein>
    <submittedName>
        <fullName evidence="2">Uncharacterized protein</fullName>
    </submittedName>
</protein>
<dbReference type="OrthoDB" id="202825at2759"/>
<evidence type="ECO:0000313" key="3">
    <source>
        <dbReference type="Proteomes" id="UP000019478"/>
    </source>
</evidence>